<name>A0A2P7AVI7_9HYPH</name>
<evidence type="ECO:0000313" key="1">
    <source>
        <dbReference type="EMBL" id="PSH58235.1"/>
    </source>
</evidence>
<dbReference type="Gene3D" id="6.10.250.730">
    <property type="match status" value="1"/>
</dbReference>
<sequence length="103" mass="11052">MMFKPVKVRTPDGGSPKRIVSLAEATEFILLEWPPSDSMTLEHARQACLDAISGKVPVETARAAFIAAAKESGIYVRRSKLKKLVRLVTDTATPSNAADPSAA</sequence>
<proteinExistence type="predicted"/>
<dbReference type="Pfam" id="PF06169">
    <property type="entry name" value="DUF982"/>
    <property type="match status" value="1"/>
</dbReference>
<reference evidence="2" key="1">
    <citation type="submission" date="2017-11" db="EMBL/GenBank/DDBJ databases">
        <authorList>
            <person name="Kuznetsova I."/>
            <person name="Sazanova A."/>
            <person name="Chirak E."/>
            <person name="Safronova V."/>
            <person name="Willems A."/>
        </authorList>
    </citation>
    <scope>NUCLEOTIDE SEQUENCE [LARGE SCALE GENOMIC DNA]</scope>
    <source>
        <strain evidence="2">PEPV15</strain>
    </source>
</reference>
<dbReference type="InterPro" id="IPR010385">
    <property type="entry name" value="DUF982"/>
</dbReference>
<accession>A0A2P7AVI7</accession>
<dbReference type="OrthoDB" id="7950883at2"/>
<dbReference type="AlphaFoldDB" id="A0A2P7AVI7"/>
<dbReference type="RefSeq" id="WP_106716687.1">
    <property type="nucleotide sequence ID" value="NZ_JACHXT010000001.1"/>
</dbReference>
<dbReference type="EMBL" id="PGGN01000002">
    <property type="protein sequence ID" value="PSH58235.1"/>
    <property type="molecule type" value="Genomic_DNA"/>
</dbReference>
<gene>
    <name evidence="1" type="ORF">CU100_11445</name>
</gene>
<organism evidence="1 2">
    <name type="scientific">Phyllobacterium endophyticum</name>
    <dbReference type="NCBI Taxonomy" id="1149773"/>
    <lineage>
        <taxon>Bacteria</taxon>
        <taxon>Pseudomonadati</taxon>
        <taxon>Pseudomonadota</taxon>
        <taxon>Alphaproteobacteria</taxon>
        <taxon>Hyphomicrobiales</taxon>
        <taxon>Phyllobacteriaceae</taxon>
        <taxon>Phyllobacterium</taxon>
    </lineage>
</organism>
<protein>
    <submittedName>
        <fullName evidence="1">DUF982 domain-containing protein</fullName>
    </submittedName>
</protein>
<evidence type="ECO:0000313" key="2">
    <source>
        <dbReference type="Proteomes" id="UP000241158"/>
    </source>
</evidence>
<keyword evidence="2" id="KW-1185">Reference proteome</keyword>
<dbReference type="Proteomes" id="UP000241158">
    <property type="component" value="Unassembled WGS sequence"/>
</dbReference>
<comment type="caution">
    <text evidence="1">The sequence shown here is derived from an EMBL/GenBank/DDBJ whole genome shotgun (WGS) entry which is preliminary data.</text>
</comment>